<sequence>MMPSPRSGLAAPMSARRLRRHGLSEKPCARDGENDILSGMPDESGTRFFIFRCIFHSGSGFVPLCAE</sequence>
<protein>
    <submittedName>
        <fullName evidence="1">Uncharacterized protein</fullName>
    </submittedName>
</protein>
<dbReference type="AlphaFoldDB" id="A0A328UJ99"/>
<name>A0A328UJ99_9FIRM</name>
<dbReference type="EMBL" id="QLYR01000001">
    <property type="protein sequence ID" value="RAQ30752.1"/>
    <property type="molecule type" value="Genomic_DNA"/>
</dbReference>
<evidence type="ECO:0000313" key="2">
    <source>
        <dbReference type="Proteomes" id="UP000249377"/>
    </source>
</evidence>
<evidence type="ECO:0000313" key="1">
    <source>
        <dbReference type="EMBL" id="RAQ30752.1"/>
    </source>
</evidence>
<keyword evidence="2" id="KW-1185">Reference proteome</keyword>
<organism evidence="1 2">
    <name type="scientific">Hydrogeniiclostridium mannosilyticum</name>
    <dbReference type="NCBI Taxonomy" id="2764322"/>
    <lineage>
        <taxon>Bacteria</taxon>
        <taxon>Bacillati</taxon>
        <taxon>Bacillota</taxon>
        <taxon>Clostridia</taxon>
        <taxon>Eubacteriales</taxon>
        <taxon>Acutalibacteraceae</taxon>
        <taxon>Hydrogeniiclostridium</taxon>
    </lineage>
</organism>
<reference evidence="1 2" key="1">
    <citation type="submission" date="2018-06" db="EMBL/GenBank/DDBJ databases">
        <title>Noncontiguous genome sequence of Ruminococcaceae bacterium ASD2818.</title>
        <authorList>
            <person name="Chaplin A.V."/>
            <person name="Sokolova S.R."/>
            <person name="Kochetkova T.O."/>
            <person name="Goltsov A.Y."/>
            <person name="Trofimov D.Y."/>
            <person name="Efimov B.A."/>
        </authorList>
    </citation>
    <scope>NUCLEOTIDE SEQUENCE [LARGE SCALE GENOMIC DNA]</scope>
    <source>
        <strain evidence="1 2">ASD2818</strain>
    </source>
</reference>
<dbReference type="Proteomes" id="UP000249377">
    <property type="component" value="Unassembled WGS sequence"/>
</dbReference>
<gene>
    <name evidence="1" type="ORF">DPQ25_04530</name>
</gene>
<comment type="caution">
    <text evidence="1">The sequence shown here is derived from an EMBL/GenBank/DDBJ whole genome shotgun (WGS) entry which is preliminary data.</text>
</comment>
<accession>A0A328UJ99</accession>
<proteinExistence type="predicted"/>